<feature type="region of interest" description="Disordered" evidence="1">
    <location>
        <begin position="120"/>
        <end position="139"/>
    </location>
</feature>
<sequence>MRVRGAVAASASLAANARETQMRLLVIALGFPHPRLQERRRLRSGRLVFGDLYFPEADHWLEIDGRGKYLSPEFSAGRTPAAIVIEEKTRENEIRREVRGFSRLEATDADHPQRVYDVLTADGLRSSKPRPRAGDPVLR</sequence>
<gene>
    <name evidence="2" type="ORF">MIPYR_60142</name>
</gene>
<dbReference type="AlphaFoldDB" id="A0A1Y5P732"/>
<name>A0A1Y5P732_9MICO</name>
<evidence type="ECO:0000313" key="2">
    <source>
        <dbReference type="EMBL" id="SBS74437.1"/>
    </source>
</evidence>
<accession>A0A1Y5P732</accession>
<organism evidence="2">
    <name type="scientific">uncultured Microbacterium sp</name>
    <dbReference type="NCBI Taxonomy" id="191216"/>
    <lineage>
        <taxon>Bacteria</taxon>
        <taxon>Bacillati</taxon>
        <taxon>Actinomycetota</taxon>
        <taxon>Actinomycetes</taxon>
        <taxon>Micrococcales</taxon>
        <taxon>Microbacteriaceae</taxon>
        <taxon>Microbacterium</taxon>
        <taxon>environmental samples</taxon>
    </lineage>
</organism>
<protein>
    <submittedName>
        <fullName evidence="2">Uncharacterized protein</fullName>
    </submittedName>
</protein>
<dbReference type="EMBL" id="FLQR01000010">
    <property type="protein sequence ID" value="SBS74437.1"/>
    <property type="molecule type" value="Genomic_DNA"/>
</dbReference>
<reference evidence="2" key="1">
    <citation type="submission" date="2016-03" db="EMBL/GenBank/DDBJ databases">
        <authorList>
            <person name="Ploux O."/>
        </authorList>
    </citation>
    <scope>NUCLEOTIDE SEQUENCE</scope>
    <source>
        <strain evidence="2">UC1</strain>
    </source>
</reference>
<evidence type="ECO:0000256" key="1">
    <source>
        <dbReference type="SAM" id="MobiDB-lite"/>
    </source>
</evidence>
<proteinExistence type="predicted"/>